<dbReference type="Gene3D" id="1.20.120.520">
    <property type="entry name" value="nmb1532 protein domain like"/>
    <property type="match status" value="1"/>
</dbReference>
<organism evidence="3 4">
    <name type="scientific">Massilia aerilata</name>
    <dbReference type="NCBI Taxonomy" id="453817"/>
    <lineage>
        <taxon>Bacteria</taxon>
        <taxon>Pseudomonadati</taxon>
        <taxon>Pseudomonadota</taxon>
        <taxon>Betaproteobacteria</taxon>
        <taxon>Burkholderiales</taxon>
        <taxon>Oxalobacteraceae</taxon>
        <taxon>Telluria group</taxon>
        <taxon>Massilia</taxon>
    </lineage>
</organism>
<sequence>MFSLKKLSPSITDMIRFDHSHVMVTFHQYTGDKRPSVKKALAETICDALEIHATLEEEIFYPAMRPLAGNQKVMEKSEPEHMEMRRLIHELRNTDPRDSRHDELVFELMRDVQHHVADEETVLLPEAEQTMTKDRLSELGTQMTKRRLELVTPKAGKIAKNTAVGFSSSTAAVVMGVAGALFAARAFTRKPS</sequence>
<dbReference type="PANTHER" id="PTHR35585:SF1">
    <property type="entry name" value="HHE DOMAIN PROTEIN (AFU_ORTHOLOGUE AFUA_4G00730)"/>
    <property type="match status" value="1"/>
</dbReference>
<gene>
    <name evidence="3" type="ORF">ACFPO9_00520</name>
</gene>
<evidence type="ECO:0000259" key="2">
    <source>
        <dbReference type="Pfam" id="PF01814"/>
    </source>
</evidence>
<keyword evidence="1" id="KW-0812">Transmembrane</keyword>
<keyword evidence="1" id="KW-0472">Membrane</keyword>
<name>A0ABW0RTP1_9BURK</name>
<feature type="transmembrane region" description="Helical" evidence="1">
    <location>
        <begin position="163"/>
        <end position="184"/>
    </location>
</feature>
<keyword evidence="1" id="KW-1133">Transmembrane helix</keyword>
<dbReference type="RefSeq" id="WP_379765446.1">
    <property type="nucleotide sequence ID" value="NZ_JBHSMZ010000001.1"/>
</dbReference>
<evidence type="ECO:0000313" key="4">
    <source>
        <dbReference type="Proteomes" id="UP001596086"/>
    </source>
</evidence>
<proteinExistence type="predicted"/>
<protein>
    <submittedName>
        <fullName evidence="3">Hemerythrin domain-containing protein</fullName>
    </submittedName>
</protein>
<evidence type="ECO:0000313" key="3">
    <source>
        <dbReference type="EMBL" id="MFC5546995.1"/>
    </source>
</evidence>
<dbReference type="Proteomes" id="UP001596086">
    <property type="component" value="Unassembled WGS sequence"/>
</dbReference>
<dbReference type="CDD" id="cd12108">
    <property type="entry name" value="Hr-like"/>
    <property type="match status" value="1"/>
</dbReference>
<dbReference type="InterPro" id="IPR012312">
    <property type="entry name" value="Hemerythrin-like"/>
</dbReference>
<reference evidence="4" key="1">
    <citation type="journal article" date="2019" name="Int. J. Syst. Evol. Microbiol.">
        <title>The Global Catalogue of Microorganisms (GCM) 10K type strain sequencing project: providing services to taxonomists for standard genome sequencing and annotation.</title>
        <authorList>
            <consortium name="The Broad Institute Genomics Platform"/>
            <consortium name="The Broad Institute Genome Sequencing Center for Infectious Disease"/>
            <person name="Wu L."/>
            <person name="Ma J."/>
        </authorList>
    </citation>
    <scope>NUCLEOTIDE SEQUENCE [LARGE SCALE GENOMIC DNA]</scope>
    <source>
        <strain evidence="4">CGMCC 4.5798</strain>
    </source>
</reference>
<accession>A0ABW0RTP1</accession>
<feature type="domain" description="Hemerythrin-like" evidence="2">
    <location>
        <begin position="11"/>
        <end position="126"/>
    </location>
</feature>
<dbReference type="Pfam" id="PF01814">
    <property type="entry name" value="Hemerythrin"/>
    <property type="match status" value="1"/>
</dbReference>
<evidence type="ECO:0000256" key="1">
    <source>
        <dbReference type="SAM" id="Phobius"/>
    </source>
</evidence>
<comment type="caution">
    <text evidence="3">The sequence shown here is derived from an EMBL/GenBank/DDBJ whole genome shotgun (WGS) entry which is preliminary data.</text>
</comment>
<dbReference type="EMBL" id="JBHSMZ010000001">
    <property type="protein sequence ID" value="MFC5546995.1"/>
    <property type="molecule type" value="Genomic_DNA"/>
</dbReference>
<keyword evidence="4" id="KW-1185">Reference proteome</keyword>
<dbReference type="PANTHER" id="PTHR35585">
    <property type="entry name" value="HHE DOMAIN PROTEIN (AFU_ORTHOLOGUE AFUA_4G00730)"/>
    <property type="match status" value="1"/>
</dbReference>